<evidence type="ECO:0000313" key="1">
    <source>
        <dbReference type="EMBL" id="RIB00152.1"/>
    </source>
</evidence>
<keyword evidence="3" id="KW-1185">Reference proteome</keyword>
<dbReference type="Proteomes" id="UP000266673">
    <property type="component" value="Unassembled WGS sequence"/>
</dbReference>
<organism evidence="1 3">
    <name type="scientific">Gigaspora rosea</name>
    <dbReference type="NCBI Taxonomy" id="44941"/>
    <lineage>
        <taxon>Eukaryota</taxon>
        <taxon>Fungi</taxon>
        <taxon>Fungi incertae sedis</taxon>
        <taxon>Mucoromycota</taxon>
        <taxon>Glomeromycotina</taxon>
        <taxon>Glomeromycetes</taxon>
        <taxon>Diversisporales</taxon>
        <taxon>Gigasporaceae</taxon>
        <taxon>Gigaspora</taxon>
    </lineage>
</organism>
<name>A0A397TPN4_9GLOM</name>
<dbReference type="AlphaFoldDB" id="A0A397TPN4"/>
<accession>A0A397TPN4</accession>
<evidence type="ECO:0000313" key="3">
    <source>
        <dbReference type="Proteomes" id="UP000266673"/>
    </source>
</evidence>
<evidence type="ECO:0000313" key="2">
    <source>
        <dbReference type="EMBL" id="RIB27764.1"/>
    </source>
</evidence>
<dbReference type="EMBL" id="QKWP01005092">
    <property type="protein sequence ID" value="RIB00152.1"/>
    <property type="molecule type" value="Genomic_DNA"/>
</dbReference>
<gene>
    <name evidence="2" type="ORF">C2G38_2029097</name>
    <name evidence="1" type="ORF">C2G38_2309063</name>
</gene>
<dbReference type="EMBL" id="QKWP01000088">
    <property type="protein sequence ID" value="RIB27764.1"/>
    <property type="molecule type" value="Genomic_DNA"/>
</dbReference>
<comment type="caution">
    <text evidence="1">The sequence shown here is derived from an EMBL/GenBank/DDBJ whole genome shotgun (WGS) entry which is preliminary data.</text>
</comment>
<proteinExistence type="predicted"/>
<reference evidence="1 3" key="1">
    <citation type="submission" date="2018-06" db="EMBL/GenBank/DDBJ databases">
        <title>Comparative genomics reveals the genomic features of Rhizophagus irregularis, R. cerebriforme, R. diaphanum and Gigaspora rosea, and their symbiotic lifestyle signature.</title>
        <authorList>
            <person name="Morin E."/>
            <person name="San Clemente H."/>
            <person name="Chen E.C.H."/>
            <person name="De La Providencia I."/>
            <person name="Hainaut M."/>
            <person name="Kuo A."/>
            <person name="Kohler A."/>
            <person name="Murat C."/>
            <person name="Tang N."/>
            <person name="Roy S."/>
            <person name="Loubradou J."/>
            <person name="Henrissat B."/>
            <person name="Grigoriev I.V."/>
            <person name="Corradi N."/>
            <person name="Roux C."/>
            <person name="Martin F.M."/>
        </authorList>
    </citation>
    <scope>NUCLEOTIDE SEQUENCE [LARGE SCALE GENOMIC DNA]</scope>
    <source>
        <strain evidence="1 3">DAOM 194757</strain>
    </source>
</reference>
<sequence length="183" mass="21304">MLRLRDLVINPIKNSSKETITKVENMDKTTKFYQNAKISHRYRRNKAERDEKIKPSVRTGLRLMQISPEKVVQSMKKAGLRIIMVELAKMGLLTKSNSKNIATKTIVEMKEVMGKMKARKLGEEALDKSDHEMLNNNKSVKERNNKKENLLEEKALCSTYEKWIEKVDKFQKAAYEVKNMLKS</sequence>
<dbReference type="OrthoDB" id="2494877at2759"/>
<protein>
    <submittedName>
        <fullName evidence="1">Uncharacterized protein</fullName>
    </submittedName>
</protein>